<dbReference type="InterPro" id="IPR016166">
    <property type="entry name" value="FAD-bd_PCMH"/>
</dbReference>
<evidence type="ECO:0000256" key="1">
    <source>
        <dbReference type="ARBA" id="ARBA00001974"/>
    </source>
</evidence>
<dbReference type="Pfam" id="PF01565">
    <property type="entry name" value="FAD_binding_4"/>
    <property type="match status" value="1"/>
</dbReference>
<dbReference type="GO" id="GO:0071949">
    <property type="term" value="F:FAD binding"/>
    <property type="evidence" value="ECO:0007669"/>
    <property type="project" value="InterPro"/>
</dbReference>
<evidence type="ECO:0000256" key="4">
    <source>
        <dbReference type="ARBA" id="ARBA00022827"/>
    </source>
</evidence>
<feature type="domain" description="FAD-binding PCMH-type" evidence="7">
    <location>
        <begin position="70"/>
        <end position="250"/>
    </location>
</feature>
<evidence type="ECO:0000256" key="3">
    <source>
        <dbReference type="ARBA" id="ARBA00022630"/>
    </source>
</evidence>
<gene>
    <name evidence="8" type="ORF">DP939_07370</name>
</gene>
<dbReference type="InterPro" id="IPR012951">
    <property type="entry name" value="BBE"/>
</dbReference>
<dbReference type="PANTHER" id="PTHR42973:SF39">
    <property type="entry name" value="FAD-BINDING PCMH-TYPE DOMAIN-CONTAINING PROTEIN"/>
    <property type="match status" value="1"/>
</dbReference>
<evidence type="ECO:0000256" key="6">
    <source>
        <dbReference type="SAM" id="MobiDB-lite"/>
    </source>
</evidence>
<dbReference type="AlphaFoldDB" id="A0A366M5Q1"/>
<dbReference type="InterPro" id="IPR006311">
    <property type="entry name" value="TAT_signal"/>
</dbReference>
<accession>A0A366M5Q1</accession>
<dbReference type="RefSeq" id="WP_113980100.1">
    <property type="nucleotide sequence ID" value="NZ_QMEY01000002.1"/>
</dbReference>
<keyword evidence="4" id="KW-0274">FAD</keyword>
<sequence length="536" mass="58370">MPARRQVLQAAALSVTGAAAGAGADLLAPESPQPKGPPAGRDCVPPLGPVTVDPDDSRYQDLVRRGHKRYVGSPDHVRVVGSTEQVVQAVQEAVRDGKRVAVRGGGHCLENWVDDPSIRVLIDLSGMTQVYFDPERNAFAVEGGADLEQVYRRLFLGWGVTIPAGWCPKVGAGGHFSGGGYGVLSRTHGLVVDHLYGVEVVVVDGAGRASAVVATRDGTGAERELWWAHTGGGGGNFGIVTRYWLRTPGARGTDPSALLPKAPASVIDFSCTWPWQGLNMDEEKFARLIRNHGEWCERNSAPGSPGTALYCDLTVARRATDVNLTVGQAHGPDAERLVDDYLTALGAGVGAPINVVRERKPWLTAALSGPNASKLYRLKAKSGYLRQRYAESQVQAIYRHLTKERDPELIIGSVGFASYGGKINTVPSSATAHGHRDAVMRVLFMSTWNDPAVDERYDNWLRELYRDVYRDTGGVPDPRDGAYINYPDNDLADPAHNTSGVPWHRLYYKDNYPRLQRAKARWDPRNVFTHTLGVQP</sequence>
<evidence type="ECO:0000256" key="2">
    <source>
        <dbReference type="ARBA" id="ARBA00005466"/>
    </source>
</evidence>
<proteinExistence type="inferred from homology"/>
<evidence type="ECO:0000313" key="8">
    <source>
        <dbReference type="EMBL" id="RBQ21143.1"/>
    </source>
</evidence>
<keyword evidence="5" id="KW-0560">Oxidoreductase</keyword>
<comment type="similarity">
    <text evidence="2">Belongs to the oxygen-dependent FAD-linked oxidoreductase family.</text>
</comment>
<reference evidence="8 9" key="1">
    <citation type="submission" date="2018-06" db="EMBL/GenBank/DDBJ databases">
        <title>Sphaerisporangium craniellae sp. nov., isolated from a marine sponge in the South China Sea.</title>
        <authorList>
            <person name="Li L."/>
        </authorList>
    </citation>
    <scope>NUCLEOTIDE SEQUENCE [LARGE SCALE GENOMIC DNA]</scope>
    <source>
        <strain evidence="8 9">LHW63015</strain>
    </source>
</reference>
<dbReference type="PROSITE" id="PS51318">
    <property type="entry name" value="TAT"/>
    <property type="match status" value="1"/>
</dbReference>
<dbReference type="SUPFAM" id="SSF56176">
    <property type="entry name" value="FAD-binding/transporter-associated domain-like"/>
    <property type="match status" value="1"/>
</dbReference>
<dbReference type="Gene3D" id="3.30.465.10">
    <property type="match status" value="1"/>
</dbReference>
<dbReference type="GO" id="GO:0016491">
    <property type="term" value="F:oxidoreductase activity"/>
    <property type="evidence" value="ECO:0007669"/>
    <property type="project" value="UniProtKB-KW"/>
</dbReference>
<dbReference type="InterPro" id="IPR050416">
    <property type="entry name" value="FAD-linked_Oxidoreductase"/>
</dbReference>
<dbReference type="Proteomes" id="UP000253303">
    <property type="component" value="Unassembled WGS sequence"/>
</dbReference>
<name>A0A366M5Q1_9ACTN</name>
<dbReference type="EMBL" id="QMEY01000002">
    <property type="protein sequence ID" value="RBQ21143.1"/>
    <property type="molecule type" value="Genomic_DNA"/>
</dbReference>
<dbReference type="InterPro" id="IPR016169">
    <property type="entry name" value="FAD-bd_PCMH_sub2"/>
</dbReference>
<dbReference type="InterPro" id="IPR006094">
    <property type="entry name" value="Oxid_FAD_bind_N"/>
</dbReference>
<dbReference type="InterPro" id="IPR036318">
    <property type="entry name" value="FAD-bd_PCMH-like_sf"/>
</dbReference>
<evidence type="ECO:0000256" key="5">
    <source>
        <dbReference type="ARBA" id="ARBA00023002"/>
    </source>
</evidence>
<evidence type="ECO:0000259" key="7">
    <source>
        <dbReference type="PROSITE" id="PS51387"/>
    </source>
</evidence>
<dbReference type="PANTHER" id="PTHR42973">
    <property type="entry name" value="BINDING OXIDOREDUCTASE, PUTATIVE (AFU_ORTHOLOGUE AFUA_1G17690)-RELATED"/>
    <property type="match status" value="1"/>
</dbReference>
<protein>
    <submittedName>
        <fullName evidence="8">FAD-linked oxidase</fullName>
    </submittedName>
</protein>
<dbReference type="OrthoDB" id="545125at2"/>
<dbReference type="PROSITE" id="PS51387">
    <property type="entry name" value="FAD_PCMH"/>
    <property type="match status" value="1"/>
</dbReference>
<evidence type="ECO:0000313" key="9">
    <source>
        <dbReference type="Proteomes" id="UP000253303"/>
    </source>
</evidence>
<dbReference type="Gene3D" id="3.40.462.20">
    <property type="match status" value="1"/>
</dbReference>
<feature type="region of interest" description="Disordered" evidence="6">
    <location>
        <begin position="24"/>
        <end position="57"/>
    </location>
</feature>
<comment type="caution">
    <text evidence="8">The sequence shown here is derived from an EMBL/GenBank/DDBJ whole genome shotgun (WGS) entry which is preliminary data.</text>
</comment>
<dbReference type="Pfam" id="PF08031">
    <property type="entry name" value="BBE"/>
    <property type="match status" value="1"/>
</dbReference>
<keyword evidence="3" id="KW-0285">Flavoprotein</keyword>
<keyword evidence="9" id="KW-1185">Reference proteome</keyword>
<organism evidence="8 9">
    <name type="scientific">Spongiactinospora rosea</name>
    <dbReference type="NCBI Taxonomy" id="2248750"/>
    <lineage>
        <taxon>Bacteria</taxon>
        <taxon>Bacillati</taxon>
        <taxon>Actinomycetota</taxon>
        <taxon>Actinomycetes</taxon>
        <taxon>Streptosporangiales</taxon>
        <taxon>Streptosporangiaceae</taxon>
        <taxon>Spongiactinospora</taxon>
    </lineage>
</organism>
<comment type="cofactor">
    <cofactor evidence="1">
        <name>FAD</name>
        <dbReference type="ChEBI" id="CHEBI:57692"/>
    </cofactor>
</comment>